<sequence>MSGKLVVAFALLVLLLVSAAAASPDTPATARSNILQKLLAQKEAMKPEVRVARRPHLSEDEREMMTKQIVQALSEVMNSNCMSDRDYQGWVDFG</sequence>
<reference evidence="2" key="2">
    <citation type="submission" date="2025-09" db="UniProtKB">
        <authorList>
            <consortium name="Ensembl"/>
        </authorList>
    </citation>
    <scope>IDENTIFICATION</scope>
</reference>
<feature type="chain" id="PRO_5018767840" evidence="1">
    <location>
        <begin position="23"/>
        <end position="94"/>
    </location>
</feature>
<evidence type="ECO:0000313" key="2">
    <source>
        <dbReference type="Ensembl" id="ENSKMAP00000027195.1"/>
    </source>
</evidence>
<accession>A0A3Q3BCI4</accession>
<protein>
    <submittedName>
        <fullName evidence="2">Cholecystokinin-like</fullName>
    </submittedName>
</protein>
<reference evidence="2" key="1">
    <citation type="submission" date="2025-08" db="UniProtKB">
        <authorList>
            <consortium name="Ensembl"/>
        </authorList>
    </citation>
    <scope>IDENTIFICATION</scope>
</reference>
<dbReference type="Ensembl" id="ENSKMAT00000027537.1">
    <property type="protein sequence ID" value="ENSKMAP00000027195.1"/>
    <property type="gene ID" value="ENSKMAG00000020171.1"/>
</dbReference>
<organism evidence="2 3">
    <name type="scientific">Kryptolebias marmoratus</name>
    <name type="common">Mangrove killifish</name>
    <name type="synonym">Rivulus marmoratus</name>
    <dbReference type="NCBI Taxonomy" id="37003"/>
    <lineage>
        <taxon>Eukaryota</taxon>
        <taxon>Metazoa</taxon>
        <taxon>Chordata</taxon>
        <taxon>Craniata</taxon>
        <taxon>Vertebrata</taxon>
        <taxon>Euteleostomi</taxon>
        <taxon>Actinopterygii</taxon>
        <taxon>Neopterygii</taxon>
        <taxon>Teleostei</taxon>
        <taxon>Neoteleostei</taxon>
        <taxon>Acanthomorphata</taxon>
        <taxon>Ovalentaria</taxon>
        <taxon>Atherinomorphae</taxon>
        <taxon>Cyprinodontiformes</taxon>
        <taxon>Rivulidae</taxon>
        <taxon>Kryptolebias</taxon>
    </lineage>
</organism>
<dbReference type="Proteomes" id="UP000264800">
    <property type="component" value="Unplaced"/>
</dbReference>
<dbReference type="AlphaFoldDB" id="A0A3Q3BCI4"/>
<keyword evidence="1" id="KW-0732">Signal</keyword>
<feature type="signal peptide" evidence="1">
    <location>
        <begin position="1"/>
        <end position="22"/>
    </location>
</feature>
<evidence type="ECO:0000256" key="1">
    <source>
        <dbReference type="SAM" id="SignalP"/>
    </source>
</evidence>
<proteinExistence type="predicted"/>
<dbReference type="STRING" id="37003.ENSKMAP00000027195"/>
<keyword evidence="3" id="KW-1185">Reference proteome</keyword>
<dbReference type="GeneTree" id="ENSGT00400000024592"/>
<evidence type="ECO:0000313" key="3">
    <source>
        <dbReference type="Proteomes" id="UP000264800"/>
    </source>
</evidence>
<dbReference type="OMA" id="LMNSECM"/>
<name>A0A3Q3BCI4_KRYMA</name>